<keyword evidence="4" id="KW-1185">Reference proteome</keyword>
<evidence type="ECO:0000313" key="4">
    <source>
        <dbReference type="Proteomes" id="UP000484164"/>
    </source>
</evidence>
<name>A0A6L3ZHG9_9FLAO</name>
<dbReference type="AlphaFoldDB" id="A0A6L3ZHG9"/>
<dbReference type="RefSeq" id="WP_151691610.1">
    <property type="nucleotide sequence ID" value="NZ_BMGX01000002.1"/>
</dbReference>
<keyword evidence="1" id="KW-0472">Membrane</keyword>
<evidence type="ECO:0000259" key="2">
    <source>
        <dbReference type="PROSITE" id="PS51178"/>
    </source>
</evidence>
<feature type="transmembrane region" description="Helical" evidence="1">
    <location>
        <begin position="12"/>
        <end position="30"/>
    </location>
</feature>
<keyword evidence="1" id="KW-0812">Transmembrane</keyword>
<dbReference type="PROSITE" id="PS51178">
    <property type="entry name" value="PASTA"/>
    <property type="match status" value="1"/>
</dbReference>
<comment type="caution">
    <text evidence="3">The sequence shown here is derived from an EMBL/GenBank/DDBJ whole genome shotgun (WGS) entry which is preliminary data.</text>
</comment>
<gene>
    <name evidence="3" type="ORF">F8C82_01190</name>
</gene>
<proteinExistence type="predicted"/>
<dbReference type="EMBL" id="WBVQ01000001">
    <property type="protein sequence ID" value="KAB2817038.1"/>
    <property type="molecule type" value="Genomic_DNA"/>
</dbReference>
<sequence length="279" mass="30920">MKIVRFLKSKTFAINAVVIVVVAVLGIYFLQKYLSAITDHGEVVVVPDLSTYSLSQVENELSALELTFEVMDSSEFKKSYPPGSVVQQYPKAGSEVKRDRTIKLTLNPLHERKLALPDIIDIPRTDAAFRLESRGFKVGKVRYVPDIGKDNVLAVELNGNKVETGQKYEKGTRFDLVLGMGLSDERIGVPSLYGLVADSVSFVLRSRMLNTGAILYDETVTDTANARVYKQTPIPTLESVIRMGDGVDVWLTDDYTKIPANPLLPQTEPDSTSFIENAD</sequence>
<dbReference type="SUPFAM" id="SSF54184">
    <property type="entry name" value="Penicillin-binding protein 2x (pbp-2x), c-terminal domain"/>
    <property type="match status" value="1"/>
</dbReference>
<organism evidence="3 4">
    <name type="scientific">Phaeocystidibacter marisrubri</name>
    <dbReference type="NCBI Taxonomy" id="1577780"/>
    <lineage>
        <taxon>Bacteria</taxon>
        <taxon>Pseudomonadati</taxon>
        <taxon>Bacteroidota</taxon>
        <taxon>Flavobacteriia</taxon>
        <taxon>Flavobacteriales</taxon>
        <taxon>Phaeocystidibacteraceae</taxon>
        <taxon>Phaeocystidibacter</taxon>
    </lineage>
</organism>
<reference evidence="3 4" key="1">
    <citation type="submission" date="2019-10" db="EMBL/GenBank/DDBJ databases">
        <title>Genome sequence of Phaeocystidibacter marisrubri JCM30614 (type strain).</title>
        <authorList>
            <person name="Bowman J.P."/>
        </authorList>
    </citation>
    <scope>NUCLEOTIDE SEQUENCE [LARGE SCALE GENOMIC DNA]</scope>
    <source>
        <strain evidence="3 4">JCM 30614</strain>
    </source>
</reference>
<dbReference type="InterPro" id="IPR005543">
    <property type="entry name" value="PASTA_dom"/>
</dbReference>
<dbReference type="Proteomes" id="UP000484164">
    <property type="component" value="Unassembled WGS sequence"/>
</dbReference>
<dbReference type="SMART" id="SM00740">
    <property type="entry name" value="PASTA"/>
    <property type="match status" value="1"/>
</dbReference>
<dbReference type="CDD" id="cd06577">
    <property type="entry name" value="PASTA_pknB"/>
    <property type="match status" value="1"/>
</dbReference>
<keyword evidence="1" id="KW-1133">Transmembrane helix</keyword>
<evidence type="ECO:0000313" key="3">
    <source>
        <dbReference type="EMBL" id="KAB2817038.1"/>
    </source>
</evidence>
<protein>
    <submittedName>
        <fullName evidence="3">PASTA domain-containing protein</fullName>
    </submittedName>
</protein>
<accession>A0A6L3ZHG9</accession>
<feature type="domain" description="PASTA" evidence="2">
    <location>
        <begin position="41"/>
        <end position="108"/>
    </location>
</feature>
<dbReference type="Gene3D" id="3.30.10.20">
    <property type="match status" value="2"/>
</dbReference>
<evidence type="ECO:0000256" key="1">
    <source>
        <dbReference type="SAM" id="Phobius"/>
    </source>
</evidence>
<dbReference type="Pfam" id="PF03793">
    <property type="entry name" value="PASTA"/>
    <property type="match status" value="1"/>
</dbReference>
<dbReference type="OrthoDB" id="9803895at2"/>